<evidence type="ECO:0000313" key="1">
    <source>
        <dbReference type="EMBL" id="KRZ51566.1"/>
    </source>
</evidence>
<dbReference type="EMBL" id="JYDW01000222">
    <property type="protein sequence ID" value="KRZ51566.1"/>
    <property type="molecule type" value="Genomic_DNA"/>
</dbReference>
<proteinExistence type="predicted"/>
<dbReference type="AlphaFoldDB" id="A0A0V1KXM4"/>
<gene>
    <name evidence="1" type="ORF">T02_21</name>
</gene>
<evidence type="ECO:0000313" key="2">
    <source>
        <dbReference type="Proteomes" id="UP000054721"/>
    </source>
</evidence>
<comment type="caution">
    <text evidence="1">The sequence shown here is derived from an EMBL/GenBank/DDBJ whole genome shotgun (WGS) entry which is preliminary data.</text>
</comment>
<protein>
    <submittedName>
        <fullName evidence="1">Uncharacterized protein</fullName>
    </submittedName>
</protein>
<sequence>MKITILQELPRLHFTYYNFKDCSTLSHSNKRFIVYSELGFLSITAKVKLTASYLFEGYRSFFPGNADEVDTVLSDRQVITER</sequence>
<keyword evidence="2" id="KW-1185">Reference proteome</keyword>
<reference evidence="1 2" key="1">
    <citation type="submission" date="2015-05" db="EMBL/GenBank/DDBJ databases">
        <title>Evolution of Trichinella species and genotypes.</title>
        <authorList>
            <person name="Korhonen P.K."/>
            <person name="Edoardo P."/>
            <person name="Giuseppe L.R."/>
            <person name="Gasser R.B."/>
        </authorList>
    </citation>
    <scope>NUCLEOTIDE SEQUENCE [LARGE SCALE GENOMIC DNA]</scope>
    <source>
        <strain evidence="1">ISS10</strain>
    </source>
</reference>
<organism evidence="1 2">
    <name type="scientific">Trichinella nativa</name>
    <dbReference type="NCBI Taxonomy" id="6335"/>
    <lineage>
        <taxon>Eukaryota</taxon>
        <taxon>Metazoa</taxon>
        <taxon>Ecdysozoa</taxon>
        <taxon>Nematoda</taxon>
        <taxon>Enoplea</taxon>
        <taxon>Dorylaimia</taxon>
        <taxon>Trichinellida</taxon>
        <taxon>Trichinellidae</taxon>
        <taxon>Trichinella</taxon>
    </lineage>
</organism>
<accession>A0A0V1KXM4</accession>
<name>A0A0V1KXM4_9BILA</name>
<dbReference type="Proteomes" id="UP000054721">
    <property type="component" value="Unassembled WGS sequence"/>
</dbReference>